<proteinExistence type="predicted"/>
<protein>
    <submittedName>
        <fullName evidence="1">Uncharacterized protein</fullName>
    </submittedName>
</protein>
<sequence length="167" mass="19659">MRTIIILSVLLISRCGHSDQRLQIENTTSKGVYYIYSKGYVLNNIERVDRFVDARSRMGDTSYVNYLPPKSITRIIVDSPWEGYVESTPGERINFFFFSADTLSRYTWEEIMEGRRYSNMLSYKISDLERMNWLITYPAENYKVPSGRVLFNNKTLLKMLNVDSTFR</sequence>
<keyword evidence="2" id="KW-1185">Reference proteome</keyword>
<dbReference type="AlphaFoldDB" id="A0A5M9H1Y2"/>
<name>A0A5M9H1Y2_9SPHI</name>
<reference evidence="1 2" key="1">
    <citation type="submission" date="2019-09" db="EMBL/GenBank/DDBJ databases">
        <title>Pararcticibacter amylolyticus gen. nov., sp. nov., isolated from a rottenly hemp rope, and reclassification of Pedobacter tournemirensis as Pararcticibacter tournemirensis comb. nov.</title>
        <authorList>
            <person name="Cai Y."/>
        </authorList>
    </citation>
    <scope>NUCLEOTIDE SEQUENCE [LARGE SCALE GENOMIC DNA]</scope>
    <source>
        <strain evidence="1 2">TF5-37.2-LB10</strain>
    </source>
</reference>
<accession>A0A5M9H1Y2</accession>
<evidence type="ECO:0000313" key="2">
    <source>
        <dbReference type="Proteomes" id="UP000322918"/>
    </source>
</evidence>
<organism evidence="1 2">
    <name type="scientific">Arcticibacter tournemirensis</name>
    <dbReference type="NCBI Taxonomy" id="699437"/>
    <lineage>
        <taxon>Bacteria</taxon>
        <taxon>Pseudomonadati</taxon>
        <taxon>Bacteroidota</taxon>
        <taxon>Sphingobacteriia</taxon>
        <taxon>Sphingobacteriales</taxon>
        <taxon>Sphingobacteriaceae</taxon>
        <taxon>Arcticibacter</taxon>
    </lineage>
</organism>
<dbReference type="RefSeq" id="WP_141813380.1">
    <property type="nucleotide sequence ID" value="NZ_VFPL01000001.1"/>
</dbReference>
<comment type="caution">
    <text evidence="1">The sequence shown here is derived from an EMBL/GenBank/DDBJ whole genome shotgun (WGS) entry which is preliminary data.</text>
</comment>
<evidence type="ECO:0000313" key="1">
    <source>
        <dbReference type="EMBL" id="KAA8479144.1"/>
    </source>
</evidence>
<dbReference type="Proteomes" id="UP000322918">
    <property type="component" value="Unassembled WGS sequence"/>
</dbReference>
<gene>
    <name evidence="1" type="ORF">F1649_16535</name>
</gene>
<dbReference type="EMBL" id="VWNE01000029">
    <property type="protein sequence ID" value="KAA8479144.1"/>
    <property type="molecule type" value="Genomic_DNA"/>
</dbReference>